<organism evidence="2 3">
    <name type="scientific">Roseibium aestuarii</name>
    <dbReference type="NCBI Taxonomy" id="2600299"/>
    <lineage>
        <taxon>Bacteria</taxon>
        <taxon>Pseudomonadati</taxon>
        <taxon>Pseudomonadota</taxon>
        <taxon>Alphaproteobacteria</taxon>
        <taxon>Hyphomicrobiales</taxon>
        <taxon>Stappiaceae</taxon>
        <taxon>Roseibium</taxon>
    </lineage>
</organism>
<name>A0ABW4K3N0_9HYPH</name>
<feature type="compositionally biased region" description="Basic and acidic residues" evidence="1">
    <location>
        <begin position="28"/>
        <end position="40"/>
    </location>
</feature>
<evidence type="ECO:0000313" key="2">
    <source>
        <dbReference type="EMBL" id="MFD1697553.1"/>
    </source>
</evidence>
<evidence type="ECO:0000313" key="3">
    <source>
        <dbReference type="Proteomes" id="UP001597327"/>
    </source>
</evidence>
<comment type="caution">
    <text evidence="2">The sequence shown here is derived from an EMBL/GenBank/DDBJ whole genome shotgun (WGS) entry which is preliminary data.</text>
</comment>
<gene>
    <name evidence="2" type="ORF">ACFSC7_18700</name>
</gene>
<feature type="region of interest" description="Disordered" evidence="1">
    <location>
        <begin position="25"/>
        <end position="67"/>
    </location>
</feature>
<dbReference type="EMBL" id="JBHUFA010000016">
    <property type="protein sequence ID" value="MFD1697553.1"/>
    <property type="molecule type" value="Genomic_DNA"/>
</dbReference>
<accession>A0ABW4K3N0</accession>
<keyword evidence="3" id="KW-1185">Reference proteome</keyword>
<protein>
    <submittedName>
        <fullName evidence="2">Uncharacterized protein</fullName>
    </submittedName>
</protein>
<dbReference type="RefSeq" id="WP_149893271.1">
    <property type="nucleotide sequence ID" value="NZ_JBHUFA010000016.1"/>
</dbReference>
<dbReference type="Proteomes" id="UP001597327">
    <property type="component" value="Unassembled WGS sequence"/>
</dbReference>
<reference evidence="3" key="1">
    <citation type="journal article" date="2019" name="Int. J. Syst. Evol. Microbiol.">
        <title>The Global Catalogue of Microorganisms (GCM) 10K type strain sequencing project: providing services to taxonomists for standard genome sequencing and annotation.</title>
        <authorList>
            <consortium name="The Broad Institute Genomics Platform"/>
            <consortium name="The Broad Institute Genome Sequencing Center for Infectious Disease"/>
            <person name="Wu L."/>
            <person name="Ma J."/>
        </authorList>
    </citation>
    <scope>NUCLEOTIDE SEQUENCE [LARGE SCALE GENOMIC DNA]</scope>
    <source>
        <strain evidence="3">JCM 3369</strain>
    </source>
</reference>
<evidence type="ECO:0000256" key="1">
    <source>
        <dbReference type="SAM" id="MobiDB-lite"/>
    </source>
</evidence>
<proteinExistence type="predicted"/>
<sequence>MPSISDTSAAASSYNVRSQLATNAIRDSAQEERQVADRLQDQQNTQEQQRRQSRQIPGLGNAVDISA</sequence>